<dbReference type="AlphaFoldDB" id="A0A0A2LEQ3"/>
<comment type="caution">
    <text evidence="4">The sequence shown here is derived from an EMBL/GenBank/DDBJ whole genome shotgun (WGS) entry which is preliminary data.</text>
</comment>
<proteinExistence type="predicted"/>
<feature type="compositionally biased region" description="Basic and acidic residues" evidence="2">
    <location>
        <begin position="1"/>
        <end position="14"/>
    </location>
</feature>
<dbReference type="OrthoDB" id="546434at2759"/>
<name>A0A0A2LEQ3_PENIT</name>
<dbReference type="GO" id="GO:0005085">
    <property type="term" value="F:guanyl-nucleotide exchange factor activity"/>
    <property type="evidence" value="ECO:0007669"/>
    <property type="project" value="UniProtKB-KW"/>
</dbReference>
<organism evidence="4 5">
    <name type="scientific">Penicillium italicum</name>
    <name type="common">Blue mold</name>
    <dbReference type="NCBI Taxonomy" id="40296"/>
    <lineage>
        <taxon>Eukaryota</taxon>
        <taxon>Fungi</taxon>
        <taxon>Dikarya</taxon>
        <taxon>Ascomycota</taxon>
        <taxon>Pezizomycotina</taxon>
        <taxon>Eurotiomycetes</taxon>
        <taxon>Eurotiomycetidae</taxon>
        <taxon>Eurotiales</taxon>
        <taxon>Aspergillaceae</taxon>
        <taxon>Penicillium</taxon>
    </lineage>
</organism>
<dbReference type="CDD" id="cd06224">
    <property type="entry name" value="REM"/>
    <property type="match status" value="1"/>
</dbReference>
<dbReference type="STRING" id="40296.A0A0A2LEQ3"/>
<evidence type="ECO:0000256" key="1">
    <source>
        <dbReference type="PROSITE-ProRule" id="PRU00135"/>
    </source>
</evidence>
<accession>A0A0A2LEQ3</accession>
<reference evidence="4 5" key="1">
    <citation type="journal article" date="2015" name="Mol. Plant Microbe Interact.">
        <title>Genome, transcriptome, and functional analyses of Penicillium expansum provide new insights into secondary metabolism and pathogenicity.</title>
        <authorList>
            <person name="Ballester A.R."/>
            <person name="Marcet-Houben M."/>
            <person name="Levin E."/>
            <person name="Sela N."/>
            <person name="Selma-Lazaro C."/>
            <person name="Carmona L."/>
            <person name="Wisniewski M."/>
            <person name="Droby S."/>
            <person name="Gonzalez-Candelas L."/>
            <person name="Gabaldon T."/>
        </authorList>
    </citation>
    <scope>NUCLEOTIDE SEQUENCE [LARGE SCALE GENOMIC DNA]</scope>
    <source>
        <strain evidence="4 5">PHI-1</strain>
    </source>
</reference>
<feature type="region of interest" description="Disordered" evidence="2">
    <location>
        <begin position="1"/>
        <end position="28"/>
    </location>
</feature>
<protein>
    <submittedName>
        <fullName evidence="4">Ras-like guanine nucleotide exchange factor, N-terminal</fullName>
    </submittedName>
</protein>
<dbReference type="InterPro" id="IPR000651">
    <property type="entry name" value="Ras-like_Gua-exchang_fac_N"/>
</dbReference>
<dbReference type="Gene3D" id="1.20.870.10">
    <property type="entry name" value="Son of sevenless (SoS) protein Chain: S domain 1"/>
    <property type="match status" value="1"/>
</dbReference>
<dbReference type="EMBL" id="JQGA01000518">
    <property type="protein sequence ID" value="KGO75125.1"/>
    <property type="molecule type" value="Genomic_DNA"/>
</dbReference>
<dbReference type="InterPro" id="IPR023578">
    <property type="entry name" value="Ras_GEF_dom_sf"/>
</dbReference>
<dbReference type="HOGENOM" id="CLU_2159272_0_0_1"/>
<dbReference type="Pfam" id="PF00618">
    <property type="entry name" value="RasGEF_N"/>
    <property type="match status" value="1"/>
</dbReference>
<dbReference type="Proteomes" id="UP000030104">
    <property type="component" value="Unassembled WGS sequence"/>
</dbReference>
<sequence>MDQEDTKERRDSGSHDITSPEKLVSQSHEGVEVVRVGTLTAMVESLMRHDKLDGSFNQIFLSTYGHFTYGEELLELLIDRFHRSPPTLSATQTAQWSTQIRPLIQLRVKML</sequence>
<dbReference type="PROSITE" id="PS50212">
    <property type="entry name" value="RASGEF_NTER"/>
    <property type="match status" value="1"/>
</dbReference>
<feature type="domain" description="N-terminal Ras-GEF" evidence="3">
    <location>
        <begin position="30"/>
        <end position="111"/>
    </location>
</feature>
<keyword evidence="5" id="KW-1185">Reference proteome</keyword>
<evidence type="ECO:0000313" key="5">
    <source>
        <dbReference type="Proteomes" id="UP000030104"/>
    </source>
</evidence>
<evidence type="ECO:0000313" key="4">
    <source>
        <dbReference type="EMBL" id="KGO75125.1"/>
    </source>
</evidence>
<gene>
    <name evidence="4" type="ORF">PITC_069950</name>
</gene>
<dbReference type="SUPFAM" id="SSF48366">
    <property type="entry name" value="Ras GEF"/>
    <property type="match status" value="1"/>
</dbReference>
<evidence type="ECO:0000256" key="2">
    <source>
        <dbReference type="SAM" id="MobiDB-lite"/>
    </source>
</evidence>
<evidence type="ECO:0000259" key="3">
    <source>
        <dbReference type="PROSITE" id="PS50212"/>
    </source>
</evidence>
<dbReference type="PhylomeDB" id="A0A0A2LEQ3"/>
<keyword evidence="1" id="KW-0344">Guanine-nucleotide releasing factor</keyword>